<feature type="transmembrane region" description="Helical" evidence="8">
    <location>
        <begin position="677"/>
        <end position="698"/>
    </location>
</feature>
<dbReference type="Pfam" id="PF13967">
    <property type="entry name" value="RSN1_TM"/>
    <property type="match status" value="1"/>
</dbReference>
<dbReference type="PANTHER" id="PTHR13018">
    <property type="entry name" value="PROBABLE MEMBRANE PROTEIN DUF221-RELATED"/>
    <property type="match status" value="1"/>
</dbReference>
<comment type="caution">
    <text evidence="13">The sequence shown here is derived from an EMBL/GenBank/DDBJ whole genome shotgun (WGS) entry which is preliminary data.</text>
</comment>
<evidence type="ECO:0000256" key="1">
    <source>
        <dbReference type="ARBA" id="ARBA00004141"/>
    </source>
</evidence>
<dbReference type="PANTHER" id="PTHR13018:SF26">
    <property type="entry name" value="DOMAIN PROTEIN, PUTATIVE (AFU_ORTHOLOGUE AFUA_5G10920)-RELATED"/>
    <property type="match status" value="1"/>
</dbReference>
<feature type="domain" description="10TM putative phosphate transporter extracellular tail" evidence="10">
    <location>
        <begin position="804"/>
        <end position="859"/>
    </location>
</feature>
<dbReference type="GO" id="GO:0005227">
    <property type="term" value="F:calcium-activated cation channel activity"/>
    <property type="evidence" value="ECO:0007669"/>
    <property type="project" value="InterPro"/>
</dbReference>
<feature type="transmembrane region" description="Helical" evidence="8">
    <location>
        <begin position="487"/>
        <end position="515"/>
    </location>
</feature>
<dbReference type="GO" id="GO:0005886">
    <property type="term" value="C:plasma membrane"/>
    <property type="evidence" value="ECO:0007669"/>
    <property type="project" value="TreeGrafter"/>
</dbReference>
<evidence type="ECO:0000313" key="13">
    <source>
        <dbReference type="EMBL" id="KAK5082410.1"/>
    </source>
</evidence>
<dbReference type="Pfam" id="PF14703">
    <property type="entry name" value="PHM7_cyt"/>
    <property type="match status" value="1"/>
</dbReference>
<feature type="transmembrane region" description="Helical" evidence="8">
    <location>
        <begin position="106"/>
        <end position="129"/>
    </location>
</feature>
<organism evidence="13 14">
    <name type="scientific">Lithohypha guttulata</name>
    <dbReference type="NCBI Taxonomy" id="1690604"/>
    <lineage>
        <taxon>Eukaryota</taxon>
        <taxon>Fungi</taxon>
        <taxon>Dikarya</taxon>
        <taxon>Ascomycota</taxon>
        <taxon>Pezizomycotina</taxon>
        <taxon>Eurotiomycetes</taxon>
        <taxon>Chaetothyriomycetidae</taxon>
        <taxon>Chaetothyriales</taxon>
        <taxon>Trichomeriaceae</taxon>
        <taxon>Lithohypha</taxon>
    </lineage>
</organism>
<reference evidence="13 14" key="1">
    <citation type="submission" date="2023-08" db="EMBL/GenBank/DDBJ databases">
        <title>Black Yeasts Isolated from many extreme environments.</title>
        <authorList>
            <person name="Coleine C."/>
            <person name="Stajich J.E."/>
            <person name="Selbmann L."/>
        </authorList>
    </citation>
    <scope>NUCLEOTIDE SEQUENCE [LARGE SCALE GENOMIC DNA]</scope>
    <source>
        <strain evidence="13 14">CCFEE 5910</strain>
    </source>
</reference>
<protein>
    <submittedName>
        <fullName evidence="13">Phosphate metabolism protein 7</fullName>
    </submittedName>
</protein>
<evidence type="ECO:0000259" key="12">
    <source>
        <dbReference type="Pfam" id="PF14703"/>
    </source>
</evidence>
<evidence type="ECO:0000256" key="4">
    <source>
        <dbReference type="ARBA" id="ARBA00022692"/>
    </source>
</evidence>
<evidence type="ECO:0000256" key="7">
    <source>
        <dbReference type="SAM" id="MobiDB-lite"/>
    </source>
</evidence>
<comment type="similarity">
    <text evidence="2">Belongs to the CSC1 (TC 1.A.17) family.</text>
</comment>
<dbReference type="InterPro" id="IPR003864">
    <property type="entry name" value="CSC1/OSCA1-like_7TM"/>
</dbReference>
<feature type="compositionally biased region" description="Basic and acidic residues" evidence="7">
    <location>
        <begin position="269"/>
        <end position="293"/>
    </location>
</feature>
<feature type="domain" description="CSC1/OSCA1-like 7TM region" evidence="9">
    <location>
        <begin position="396"/>
        <end position="667"/>
    </location>
</feature>
<gene>
    <name evidence="13" type="primary">PHM7_2</name>
    <name evidence="13" type="ORF">LTR05_007557</name>
</gene>
<keyword evidence="3" id="KW-0813">Transport</keyword>
<name>A0AAN7SV85_9EURO</name>
<evidence type="ECO:0000256" key="8">
    <source>
        <dbReference type="SAM" id="Phobius"/>
    </source>
</evidence>
<proteinExistence type="inferred from homology"/>
<evidence type="ECO:0000259" key="9">
    <source>
        <dbReference type="Pfam" id="PF02714"/>
    </source>
</evidence>
<evidence type="ECO:0000313" key="14">
    <source>
        <dbReference type="Proteomes" id="UP001309876"/>
    </source>
</evidence>
<accession>A0AAN7SV85</accession>
<dbReference type="Pfam" id="PF02714">
    <property type="entry name" value="RSN1_7TM"/>
    <property type="match status" value="1"/>
</dbReference>
<dbReference type="InterPro" id="IPR032880">
    <property type="entry name" value="CSC1/OSCA1-like_N"/>
</dbReference>
<keyword evidence="6 8" id="KW-0472">Membrane</keyword>
<comment type="subcellular location">
    <subcellularLocation>
        <location evidence="1">Membrane</location>
        <topology evidence="1">Multi-pass membrane protein</topology>
    </subcellularLocation>
</comment>
<evidence type="ECO:0000256" key="5">
    <source>
        <dbReference type="ARBA" id="ARBA00022989"/>
    </source>
</evidence>
<keyword evidence="4 8" id="KW-0812">Transmembrane</keyword>
<feature type="transmembrane region" description="Helical" evidence="8">
    <location>
        <begin position="157"/>
        <end position="176"/>
    </location>
</feature>
<evidence type="ECO:0000259" key="11">
    <source>
        <dbReference type="Pfam" id="PF13967"/>
    </source>
</evidence>
<sequence>MDAGMHLLRRQAAQNGSNRGQGSNSLSGIISTLVPVIILAAISLTIFLILRRRYTKVYEPRSSDLILWDEKRRTPLNNRGFFGAIFDFKGLPDHHVLERNSLDGYLFLRFFKMLIFISLAGCLITWPILFPVNATGGGGQQQLDMLSFSNVLNVNRYYAHCLVAWIFLGLVTAVVIRERMYFVGLRQAYFLNSVRATRLTSRTVLFMSIPKESQSVEALRAALGRHVRNVWLATDCKDLEEMVEDRTKAALKLEGAEVKLTKLANKNRLKSEKKNPGSQSERRDPAHWIDSKKRPTHKLKPLIGKKVDTISWAQEELPKMNTKIASEQRAHTSGSAQAVSAAFVEFTSQAAAQRAFQLAAKSMKKSMEPRYIDVQPDEIIWKNLKTTYAMRKTKMLVATAIVTLIIIFWTPIIAFVASLTNINYLTNRVPFLSFINQVPSVILGVITGLLPTIVLAVCILLVPIICRLLAKLAGEPTLSAVELKTQTWYFAFQVIQVFLMTTFLSGAAAVTTQIINDPTSAPTLLAENLPKASNFYISYFILYGLAQAAAQILNVVVLILFVLLGKFLDNTPRKMYNRWVSLAGLGWGSEYPKWTNLGVIAISYSCIAPLVLGFSTIGFTFLYLAFRWKWLYVLGNKVDMKGEAYAKALKQLMWGVYLSSLCLIGLFAIGASKSAAGIGPLVLMIIFLVVVVVVQFIFGRAISPLEEGLPLDLVSDDAYDYDVLEEKFAANGAHPAQVRDQRQESNVTGTTAGGVDVEAHKDKLPEGNTGNKLTARIRPYIDSHFYAPNKNIKFELPIIDYEYYDAYYNPAIAADEPFIWLAKDSCGVSSMLVQQNTSHGVRSSDENAWFDEKNKLHWNPEHVRKVRTMLNEKTTTTAAQGSGAQARGDEIRG</sequence>
<dbReference type="InterPro" id="IPR045122">
    <property type="entry name" value="Csc1-like"/>
</dbReference>
<evidence type="ECO:0000256" key="2">
    <source>
        <dbReference type="ARBA" id="ARBA00007779"/>
    </source>
</evidence>
<feature type="transmembrane region" description="Helical" evidence="8">
    <location>
        <begin position="29"/>
        <end position="50"/>
    </location>
</feature>
<feature type="region of interest" description="Disordered" evidence="7">
    <location>
        <begin position="264"/>
        <end position="295"/>
    </location>
</feature>
<feature type="transmembrane region" description="Helical" evidence="8">
    <location>
        <begin position="600"/>
        <end position="626"/>
    </location>
</feature>
<feature type="transmembrane region" description="Helical" evidence="8">
    <location>
        <begin position="535"/>
        <end position="564"/>
    </location>
</feature>
<feature type="transmembrane region" description="Helical" evidence="8">
    <location>
        <begin position="652"/>
        <end position="671"/>
    </location>
</feature>
<keyword evidence="14" id="KW-1185">Reference proteome</keyword>
<feature type="domain" description="CSC1/OSCA1-like cytosolic" evidence="12">
    <location>
        <begin position="201"/>
        <end position="383"/>
    </location>
</feature>
<feature type="compositionally biased region" description="Low complexity" evidence="7">
    <location>
        <begin position="874"/>
        <end position="886"/>
    </location>
</feature>
<dbReference type="EMBL" id="JAVRRJ010000008">
    <property type="protein sequence ID" value="KAK5082410.1"/>
    <property type="molecule type" value="Genomic_DNA"/>
</dbReference>
<feature type="transmembrane region" description="Helical" evidence="8">
    <location>
        <begin position="440"/>
        <end position="466"/>
    </location>
</feature>
<dbReference type="InterPro" id="IPR027815">
    <property type="entry name" value="CSC1/OSCA1-like_cyt"/>
</dbReference>
<dbReference type="Proteomes" id="UP001309876">
    <property type="component" value="Unassembled WGS sequence"/>
</dbReference>
<dbReference type="InterPro" id="IPR022257">
    <property type="entry name" value="PHM7_ext"/>
</dbReference>
<evidence type="ECO:0000259" key="10">
    <source>
        <dbReference type="Pfam" id="PF12621"/>
    </source>
</evidence>
<evidence type="ECO:0000256" key="6">
    <source>
        <dbReference type="ARBA" id="ARBA00023136"/>
    </source>
</evidence>
<evidence type="ECO:0000256" key="3">
    <source>
        <dbReference type="ARBA" id="ARBA00022448"/>
    </source>
</evidence>
<dbReference type="Pfam" id="PF12621">
    <property type="entry name" value="PHM7_ext"/>
    <property type="match status" value="1"/>
</dbReference>
<feature type="transmembrane region" description="Helical" evidence="8">
    <location>
        <begin position="395"/>
        <end position="420"/>
    </location>
</feature>
<keyword evidence="5 8" id="KW-1133">Transmembrane helix</keyword>
<dbReference type="AlphaFoldDB" id="A0AAN7SV85"/>
<feature type="region of interest" description="Disordered" evidence="7">
    <location>
        <begin position="874"/>
        <end position="893"/>
    </location>
</feature>
<feature type="domain" description="CSC1/OSCA1-like N-terminal transmembrane" evidence="11">
    <location>
        <begin position="29"/>
        <end position="178"/>
    </location>
</feature>